<keyword evidence="9" id="KW-1185">Reference proteome</keyword>
<dbReference type="GO" id="GO:0045549">
    <property type="term" value="F:9-cis-epoxycarotenoid dioxygenase activity"/>
    <property type="evidence" value="ECO:0007669"/>
    <property type="project" value="TreeGrafter"/>
</dbReference>
<feature type="compositionally biased region" description="Basic residues" evidence="7">
    <location>
        <begin position="15"/>
        <end position="24"/>
    </location>
</feature>
<feature type="binding site" evidence="6">
    <location>
        <position position="249"/>
    </location>
    <ligand>
        <name>Fe cation</name>
        <dbReference type="ChEBI" id="CHEBI:24875"/>
        <note>catalytic</note>
    </ligand>
</feature>
<dbReference type="GO" id="GO:0009570">
    <property type="term" value="C:chloroplast stroma"/>
    <property type="evidence" value="ECO:0007669"/>
    <property type="project" value="TreeGrafter"/>
</dbReference>
<dbReference type="AlphaFoldDB" id="A0AAQ3U856"/>
<reference evidence="8 9" key="1">
    <citation type="submission" date="2024-02" db="EMBL/GenBank/DDBJ databases">
        <title>High-quality chromosome-scale genome assembly of Pensacola bahiagrass (Paspalum notatum Flugge var. saurae).</title>
        <authorList>
            <person name="Vega J.M."/>
            <person name="Podio M."/>
            <person name="Orjuela J."/>
            <person name="Siena L.A."/>
            <person name="Pessino S.C."/>
            <person name="Combes M.C."/>
            <person name="Mariac C."/>
            <person name="Albertini E."/>
            <person name="Pupilli F."/>
            <person name="Ortiz J.P.A."/>
            <person name="Leblanc O."/>
        </authorList>
    </citation>
    <scope>NUCLEOTIDE SEQUENCE [LARGE SCALE GENOMIC DNA]</scope>
    <source>
        <strain evidence="8">R1</strain>
        <tissue evidence="8">Leaf</tissue>
    </source>
</reference>
<keyword evidence="4" id="KW-0560">Oxidoreductase</keyword>
<organism evidence="8 9">
    <name type="scientific">Paspalum notatum var. saurae</name>
    <dbReference type="NCBI Taxonomy" id="547442"/>
    <lineage>
        <taxon>Eukaryota</taxon>
        <taxon>Viridiplantae</taxon>
        <taxon>Streptophyta</taxon>
        <taxon>Embryophyta</taxon>
        <taxon>Tracheophyta</taxon>
        <taxon>Spermatophyta</taxon>
        <taxon>Magnoliopsida</taxon>
        <taxon>Liliopsida</taxon>
        <taxon>Poales</taxon>
        <taxon>Poaceae</taxon>
        <taxon>PACMAD clade</taxon>
        <taxon>Panicoideae</taxon>
        <taxon>Andropogonodae</taxon>
        <taxon>Paspaleae</taxon>
        <taxon>Paspalinae</taxon>
        <taxon>Paspalum</taxon>
    </lineage>
</organism>
<evidence type="ECO:0000256" key="6">
    <source>
        <dbReference type="PIRSR" id="PIRSR604294-1"/>
    </source>
</evidence>
<comment type="cofactor">
    <cofactor evidence="6">
        <name>Fe(2+)</name>
        <dbReference type="ChEBI" id="CHEBI:29033"/>
    </cofactor>
    <text evidence="6">Binds 1 Fe(2+) ion per subunit.</text>
</comment>
<feature type="binding site" evidence="6">
    <location>
        <position position="715"/>
    </location>
    <ligand>
        <name>Fe cation</name>
        <dbReference type="ChEBI" id="CHEBI:24875"/>
        <note>catalytic</note>
    </ligand>
</feature>
<accession>A0AAQ3U856</accession>
<dbReference type="GO" id="GO:0046872">
    <property type="term" value="F:metal ion binding"/>
    <property type="evidence" value="ECO:0007669"/>
    <property type="project" value="UniProtKB-KW"/>
</dbReference>
<evidence type="ECO:0000256" key="3">
    <source>
        <dbReference type="ARBA" id="ARBA00022946"/>
    </source>
</evidence>
<keyword evidence="5 6" id="KW-0408">Iron</keyword>
<sequence>MSPRTSAAMHAVVRDHHHHHHPRHSVPPPRRCSHGHGWRSSGVRVVRASAATVTTSGAAAVADDSPSAAFWDYNLLFRSQRAESRDPVALRVTEGAIPLDFPAGTYYLAGPGMFTDDHGSTVHPLDGHGYLRAFCFDAAGAGAYYSARYVETAAKREEHRAGGPGESWRFTHRGPFSVLQGGSRVGNVKVMKNVANTSVLRWGGRLLCLWEGGEPYELDPRTLETIGPFDILGLGGGGDGASARDSSCHGLRRRRPWLHEAGIDVAAHLLRPVLSGLYSLPSITDSSGSLLCMWLVGAAPDPVIADRADVCARVAPAGVFSMPARRLLAHYKIDPKRNRLLMVACNAEDMLLPRSNFTFYGLLPSPPSKTNQYHINAPPDAACRLLAEFDASFALLQKREFVLPDHLMIHDWTFTDTHYVLLGNRIKLDIPGSLLALTGTQPMIAALAVDPSRESTPVYLLPRSPEADAAGSGRDWSVPIEAPSQIWSVHVGNAFEEPNARGGTTIQLHMSGCSYQWFHFHRMFGYNWLNKKLDPSFMNVAKGREWLPRLVQTVSSYPAAGDRPNAMQVSVDLDKRGACRGVSVRRLSDQWTRPADFPAINPSFANRRNRFIYAGAASGLRRFLPYFPFDSVVKIDVADGSTRLWSAAGRRFVGEPVFVPAGGREDDGYVLLVEYAVSDNRCHLVVLDARKIGERDAVVAKLEVPKHLTFPMGFHGFWADE</sequence>
<evidence type="ECO:0008006" key="10">
    <source>
        <dbReference type="Google" id="ProtNLM"/>
    </source>
</evidence>
<name>A0AAQ3U856_PASNO</name>
<dbReference type="PANTHER" id="PTHR10543">
    <property type="entry name" value="BETA-CAROTENE DIOXYGENASE"/>
    <property type="match status" value="1"/>
</dbReference>
<keyword evidence="3" id="KW-0809">Transit peptide</keyword>
<dbReference type="GO" id="GO:0016121">
    <property type="term" value="P:carotene catabolic process"/>
    <property type="evidence" value="ECO:0007669"/>
    <property type="project" value="TreeGrafter"/>
</dbReference>
<feature type="binding site" evidence="6">
    <location>
        <position position="490"/>
    </location>
    <ligand>
        <name>Fe cation</name>
        <dbReference type="ChEBI" id="CHEBI:24875"/>
        <note>catalytic</note>
    </ligand>
</feature>
<evidence type="ECO:0000256" key="1">
    <source>
        <dbReference type="ARBA" id="ARBA00006787"/>
    </source>
</evidence>
<comment type="similarity">
    <text evidence="1">Belongs to the carotenoid oxygenase family.</text>
</comment>
<protein>
    <recommendedName>
        <fullName evidence="10">Carotenoid cleavage dioxygenase 7</fullName>
    </recommendedName>
</protein>
<dbReference type="EMBL" id="CP144751">
    <property type="protein sequence ID" value="WVZ86629.1"/>
    <property type="molecule type" value="Genomic_DNA"/>
</dbReference>
<keyword evidence="4" id="KW-0223">Dioxygenase</keyword>
<evidence type="ECO:0000313" key="8">
    <source>
        <dbReference type="EMBL" id="WVZ86629.1"/>
    </source>
</evidence>
<evidence type="ECO:0000256" key="2">
    <source>
        <dbReference type="ARBA" id="ARBA00022723"/>
    </source>
</evidence>
<dbReference type="Proteomes" id="UP001341281">
    <property type="component" value="Chromosome 07"/>
</dbReference>
<feature type="binding site" evidence="6">
    <location>
        <position position="410"/>
    </location>
    <ligand>
        <name>Fe cation</name>
        <dbReference type="ChEBI" id="CHEBI:24875"/>
        <note>catalytic</note>
    </ligand>
</feature>
<dbReference type="PANTHER" id="PTHR10543:SF37">
    <property type="entry name" value="CAROTENOID CLEAVAGE DIOXYGENASE 7, CHLOROPLASTIC"/>
    <property type="match status" value="1"/>
</dbReference>
<dbReference type="InterPro" id="IPR004294">
    <property type="entry name" value="Carotenoid_Oase"/>
</dbReference>
<keyword evidence="2 6" id="KW-0479">Metal-binding</keyword>
<evidence type="ECO:0000256" key="5">
    <source>
        <dbReference type="ARBA" id="ARBA00023004"/>
    </source>
</evidence>
<evidence type="ECO:0000256" key="4">
    <source>
        <dbReference type="ARBA" id="ARBA00022964"/>
    </source>
</evidence>
<evidence type="ECO:0000256" key="7">
    <source>
        <dbReference type="SAM" id="MobiDB-lite"/>
    </source>
</evidence>
<gene>
    <name evidence="8" type="ORF">U9M48_033382</name>
</gene>
<dbReference type="Pfam" id="PF03055">
    <property type="entry name" value="RPE65"/>
    <property type="match status" value="2"/>
</dbReference>
<evidence type="ECO:0000313" key="9">
    <source>
        <dbReference type="Proteomes" id="UP001341281"/>
    </source>
</evidence>
<feature type="region of interest" description="Disordered" evidence="7">
    <location>
        <begin position="1"/>
        <end position="38"/>
    </location>
</feature>
<proteinExistence type="inferred from homology"/>